<gene>
    <name evidence="1" type="ORF">METZ01_LOCUS496381</name>
</gene>
<dbReference type="EMBL" id="UINC01217084">
    <property type="protein sequence ID" value="SVE43527.1"/>
    <property type="molecule type" value="Genomic_DNA"/>
</dbReference>
<evidence type="ECO:0000313" key="1">
    <source>
        <dbReference type="EMBL" id="SVE43527.1"/>
    </source>
</evidence>
<sequence>MAKDNQPFAGIRVVEFGQFVAVPYCG</sequence>
<protein>
    <submittedName>
        <fullName evidence="1">Uncharacterized protein</fullName>
    </submittedName>
</protein>
<name>A0A383DGB4_9ZZZZ</name>
<reference evidence="1" key="1">
    <citation type="submission" date="2018-05" db="EMBL/GenBank/DDBJ databases">
        <authorList>
            <person name="Lanie J.A."/>
            <person name="Ng W.-L."/>
            <person name="Kazmierczak K.M."/>
            <person name="Andrzejewski T.M."/>
            <person name="Davidsen T.M."/>
            <person name="Wayne K.J."/>
            <person name="Tettelin H."/>
            <person name="Glass J.I."/>
            <person name="Rusch D."/>
            <person name="Podicherti R."/>
            <person name="Tsui H.-C.T."/>
            <person name="Winkler M.E."/>
        </authorList>
    </citation>
    <scope>NUCLEOTIDE SEQUENCE</scope>
</reference>
<dbReference type="SUPFAM" id="SSF89796">
    <property type="entry name" value="CoA-transferase family III (CaiB/BaiF)"/>
    <property type="match status" value="1"/>
</dbReference>
<proteinExistence type="predicted"/>
<dbReference type="InterPro" id="IPR023606">
    <property type="entry name" value="CoA-Trfase_III_dom_1_sf"/>
</dbReference>
<dbReference type="AlphaFoldDB" id="A0A383DGB4"/>
<organism evidence="1">
    <name type="scientific">marine metagenome</name>
    <dbReference type="NCBI Taxonomy" id="408172"/>
    <lineage>
        <taxon>unclassified sequences</taxon>
        <taxon>metagenomes</taxon>
        <taxon>ecological metagenomes</taxon>
    </lineage>
</organism>
<feature type="non-terminal residue" evidence="1">
    <location>
        <position position="26"/>
    </location>
</feature>
<accession>A0A383DGB4</accession>